<dbReference type="AlphaFoldDB" id="F3ZTC9"/>
<evidence type="ECO:0000313" key="2">
    <source>
        <dbReference type="Proteomes" id="UP000018439"/>
    </source>
</evidence>
<organism evidence="1 2">
    <name type="scientific">Bacteroides coprosuis DSM 18011</name>
    <dbReference type="NCBI Taxonomy" id="679937"/>
    <lineage>
        <taxon>Bacteria</taxon>
        <taxon>Pseudomonadati</taxon>
        <taxon>Bacteroidota</taxon>
        <taxon>Bacteroidia</taxon>
        <taxon>Bacteroidales</taxon>
        <taxon>Bacteroidaceae</taxon>
        <taxon>Bacteroides</taxon>
    </lineage>
</organism>
<proteinExistence type="predicted"/>
<dbReference type="STRING" id="679937.Bcop_2126"/>
<dbReference type="InterPro" id="IPR036890">
    <property type="entry name" value="HATPase_C_sf"/>
</dbReference>
<accession>F3ZTC9</accession>
<evidence type="ECO:0000313" key="1">
    <source>
        <dbReference type="EMBL" id="EGJ72297.1"/>
    </source>
</evidence>
<keyword evidence="2" id="KW-1185">Reference proteome</keyword>
<dbReference type="SUPFAM" id="SSF55874">
    <property type="entry name" value="ATPase domain of HSP90 chaperone/DNA topoisomerase II/histidine kinase"/>
    <property type="match status" value="1"/>
</dbReference>
<sequence>MQKNRSKDMKADIKGIITSLNINEGNFLIPIFEAVVNSIQSIHEQVKLEPKHKGEIEVIIERDKITTDIYEGKPNIEVNYPIAKITIKDNGIGFNDVNLKSFNTAHSTKKIKIGGKGLGRFTMLSVFKNISVESIFKVGDKHYKREIPFTTEYKEEDAKKTIVHGAKSTGTITILSGLKEKFLKQSINYSQEVIADNILKHCLLYFINNDEPKILIREKDCADINLSTQFNPKDFLINEYLEEKIKNKTFNFYLVKEYKSSFNFYSYTADNRTVETKKTNTILPIFKSKVTNSDQECYVGVYITSDFFNKRVQHNRLEIRFDKANDMANFDTVSEKEVEDKVVEIIERQFAGILKERETSNEAKVKDYLRHDGIGYRWLDVDSKFLQSIPDDADIKKLDDLFHNLEYKAKNDLNKRKEKLLSRDYSNKKEYKELLNEVLSAVGKQNESKLAQYVSHRKVVIDLLGKYLEWQNEQKKYKEESALHNLFFTMGGTEKDIAHSQHNLWLIDERLAYFKYIRSDIAQLYHGLSNTESKKEPDITLYDYDLYDKSYKYGDVSSEGEIKTIVFVEFKRPHRDNLTFQEYQRQMMDQVKGLDQGIENYKGGYLNVSQNKTIFFYYVCDVKDFNKIMKDAKEFGSFRTSPYGTLIRFDQDRIEEIMTYQQVKSSSIQRNRAFFKNLGID</sequence>
<gene>
    <name evidence="1" type="ORF">Bcop_2126</name>
</gene>
<dbReference type="eggNOG" id="COG0323">
    <property type="taxonomic scope" value="Bacteria"/>
</dbReference>
<reference evidence="1 2" key="1">
    <citation type="journal article" date="2011" name="Stand. Genomic Sci.">
        <title>Non-contiguous finished genome sequence of Bacteroides coprosuis type strain (PC139).</title>
        <authorList>
            <person name="Land M."/>
            <person name="Held B."/>
            <person name="Gronow S."/>
            <person name="Abt B."/>
            <person name="Lucas S."/>
            <person name="Del Rio T.G."/>
            <person name="Nolan M."/>
            <person name="Tice H."/>
            <person name="Cheng J.F."/>
            <person name="Pitluck S."/>
            <person name="Liolios K."/>
            <person name="Pagani I."/>
            <person name="Ivanova N."/>
            <person name="Mavromatis K."/>
            <person name="Mikhailova N."/>
            <person name="Pati A."/>
            <person name="Tapia R."/>
            <person name="Han C."/>
            <person name="Goodwin L."/>
            <person name="Chen A."/>
            <person name="Palaniappan K."/>
            <person name="Hauser L."/>
            <person name="Brambilla E.M."/>
            <person name="Rohde M."/>
            <person name="Goker M."/>
            <person name="Detter J.C."/>
            <person name="Woyke T."/>
            <person name="Bristow J."/>
            <person name="Eisen J.A."/>
            <person name="Markowitz V."/>
            <person name="Hugenholtz P."/>
            <person name="Kyrpides N.C."/>
            <person name="Klenk H.P."/>
            <person name="Lapidus A."/>
        </authorList>
    </citation>
    <scope>NUCLEOTIDE SEQUENCE [LARGE SCALE GENOMIC DNA]</scope>
    <source>
        <strain evidence="1 2">DSM 18011</strain>
    </source>
</reference>
<dbReference type="OrthoDB" id="2041081at2"/>
<dbReference type="Proteomes" id="UP000018439">
    <property type="component" value="Chromosome"/>
</dbReference>
<dbReference type="EMBL" id="CM001167">
    <property type="protein sequence ID" value="EGJ72297.1"/>
    <property type="molecule type" value="Genomic_DNA"/>
</dbReference>
<name>F3ZTC9_9BACE</name>
<dbReference type="HOGENOM" id="CLU_408632_0_0_10"/>
<protein>
    <submittedName>
        <fullName evidence="1">Uncharacterized protein</fullName>
    </submittedName>
</protein>
<dbReference type="Gene3D" id="3.30.565.10">
    <property type="entry name" value="Histidine kinase-like ATPase, C-terminal domain"/>
    <property type="match status" value="1"/>
</dbReference>